<dbReference type="InterPro" id="IPR011059">
    <property type="entry name" value="Metal-dep_hydrolase_composite"/>
</dbReference>
<proteinExistence type="predicted"/>
<evidence type="ECO:0000259" key="2">
    <source>
        <dbReference type="Pfam" id="PF01979"/>
    </source>
</evidence>
<evidence type="ECO:0000313" key="3">
    <source>
        <dbReference type="EMBL" id="VBB41308.1"/>
    </source>
</evidence>
<sequence length="402" mass="42104">MKAVWHRAGWVMVDPANVLPNAGVLVADGRIQAVESCRPGAAAVDHGPGVIMPGLVNAHTHLGLSALKGRVPSTGGFQHWVETLMALRASLPEEALAAAACSAAAGMQAAGAALVAEVGALAPGAEAIRRSGLRGLLFLEGLGAGSAVEPLPEDERGLFYSWAGHAPHTTSPEKLRALKCAAASRGRPFGLHLAESEEETAFLAFGRGPWADLMARRGHDLEAWGPWGERPVARALRLGLLDAGTLAVHLLTASREEIRTLAGTGCRVCLCPRSNSLLHGRLPDVEAMLESGIRPALGTDSLASTPTLDLFDEMRFMVHSLPEIDPREIVAMATLNGAEVLGMGGLGHCRPGALGRLLYVDLEARTPREVLERLAAGSGRGVSWCLDKTDTGMDRGEEGGGV</sequence>
<dbReference type="PANTHER" id="PTHR43794:SF11">
    <property type="entry name" value="AMIDOHYDROLASE-RELATED DOMAIN-CONTAINING PROTEIN"/>
    <property type="match status" value="1"/>
</dbReference>
<dbReference type="EMBL" id="UPXX01000001">
    <property type="protein sequence ID" value="VBB41308.1"/>
    <property type="molecule type" value="Genomic_DNA"/>
</dbReference>
<gene>
    <name evidence="3" type="ORF">TRIP_B10036</name>
</gene>
<organism evidence="3">
    <name type="scientific">Uncultured Desulfatiglans sp</name>
    <dbReference type="NCBI Taxonomy" id="1748965"/>
    <lineage>
        <taxon>Bacteria</taxon>
        <taxon>Pseudomonadati</taxon>
        <taxon>Thermodesulfobacteriota</taxon>
        <taxon>Desulfobacteria</taxon>
        <taxon>Desulfatiglandales</taxon>
        <taxon>Desulfatiglandaceae</taxon>
        <taxon>Desulfatiglans</taxon>
        <taxon>environmental samples</taxon>
    </lineage>
</organism>
<reference evidence="3" key="1">
    <citation type="submission" date="2018-07" db="EMBL/GenBank/DDBJ databases">
        <authorList>
            <consortium name="Genoscope - CEA"/>
            <person name="William W."/>
        </authorList>
    </citation>
    <scope>NUCLEOTIDE SEQUENCE</scope>
    <source>
        <strain evidence="3">IK1</strain>
    </source>
</reference>
<name>A0A653A060_UNCDX</name>
<dbReference type="PANTHER" id="PTHR43794">
    <property type="entry name" value="AMINOHYDROLASE SSNA-RELATED"/>
    <property type="match status" value="1"/>
</dbReference>
<accession>A0A653A060</accession>
<dbReference type="InterPro" id="IPR006680">
    <property type="entry name" value="Amidohydro-rel"/>
</dbReference>
<protein>
    <submittedName>
        <fullName evidence="3">Amidohydrolase</fullName>
    </submittedName>
</protein>
<dbReference type="SUPFAM" id="SSF51338">
    <property type="entry name" value="Composite domain of metallo-dependent hydrolases"/>
    <property type="match status" value="1"/>
</dbReference>
<dbReference type="SUPFAM" id="SSF51556">
    <property type="entry name" value="Metallo-dependent hydrolases"/>
    <property type="match status" value="1"/>
</dbReference>
<keyword evidence="1 3" id="KW-0378">Hydrolase</keyword>
<feature type="domain" description="Amidohydrolase-related" evidence="2">
    <location>
        <begin position="50"/>
        <end position="366"/>
    </location>
</feature>
<dbReference type="Gene3D" id="3.20.20.140">
    <property type="entry name" value="Metal-dependent hydrolases"/>
    <property type="match status" value="1"/>
</dbReference>
<dbReference type="GO" id="GO:0016810">
    <property type="term" value="F:hydrolase activity, acting on carbon-nitrogen (but not peptide) bonds"/>
    <property type="evidence" value="ECO:0007669"/>
    <property type="project" value="InterPro"/>
</dbReference>
<dbReference type="AlphaFoldDB" id="A0A653A060"/>
<dbReference type="InterPro" id="IPR050287">
    <property type="entry name" value="MTA/SAH_deaminase"/>
</dbReference>
<evidence type="ECO:0000256" key="1">
    <source>
        <dbReference type="ARBA" id="ARBA00022801"/>
    </source>
</evidence>
<dbReference type="Pfam" id="PF01979">
    <property type="entry name" value="Amidohydro_1"/>
    <property type="match status" value="1"/>
</dbReference>
<dbReference type="InterPro" id="IPR032466">
    <property type="entry name" value="Metal_Hydrolase"/>
</dbReference>